<evidence type="ECO:0000256" key="1">
    <source>
        <dbReference type="SAM" id="Coils"/>
    </source>
</evidence>
<name>A0A386KM79_9CAUD</name>
<evidence type="ECO:0000313" key="2">
    <source>
        <dbReference type="EMBL" id="AYD85573.1"/>
    </source>
</evidence>
<proteinExistence type="predicted"/>
<keyword evidence="3" id="KW-1185">Reference proteome</keyword>
<reference evidence="2 3" key="1">
    <citation type="submission" date="2018-08" db="EMBL/GenBank/DDBJ databases">
        <title>Complete genome sequence of five Acinetobacter baumannii phages from Abidjan, Cote d'Ivoire.</title>
        <authorList>
            <person name="Essoh C."/>
            <person name="Vernadet J.-P."/>
            <person name="Vergnaud G."/>
            <person name="Resch G."/>
            <person name="Pourcel C."/>
        </authorList>
    </citation>
    <scope>NUCLEOTIDE SEQUENCE [LARGE SCALE GENOMIC DNA]</scope>
</reference>
<protein>
    <submittedName>
        <fullName evidence="2">Uncharacterized protein</fullName>
    </submittedName>
</protein>
<dbReference type="EMBL" id="MH800198">
    <property type="protein sequence ID" value="AYD85573.1"/>
    <property type="molecule type" value="Genomic_DNA"/>
</dbReference>
<feature type="coiled-coil region" evidence="1">
    <location>
        <begin position="9"/>
        <end position="36"/>
    </location>
</feature>
<dbReference type="Proteomes" id="UP000267500">
    <property type="component" value="Segment"/>
</dbReference>
<gene>
    <name evidence="2" type="ORF">Aci011_109</name>
</gene>
<sequence length="179" mass="20780">MKFYHKKTVGDINKRISELKQEIREAEEKVQLVIKDHLRAGCKTFPEVVELSKELGCSFEYVVDGLGPKRKYSLWSNLMWVEVKSGHDGLILKLENVGILEKTYYYCNNYGGQDLCIGDEEAMKSFECEDGIWACPIKGEEISKEEFDENLYPMFSTTDKYHDIWKKLSEGIDNLLVFQ</sequence>
<evidence type="ECO:0000313" key="3">
    <source>
        <dbReference type="Proteomes" id="UP000267500"/>
    </source>
</evidence>
<organism evidence="2 3">
    <name type="scientific">Acinetobacter phage vB_AbaM_B09_Aci01-1</name>
    <dbReference type="NCBI Taxonomy" id="2315466"/>
    <lineage>
        <taxon>Viruses</taxon>
        <taxon>Duplodnaviria</taxon>
        <taxon>Heunggongvirae</taxon>
        <taxon>Uroviricota</taxon>
        <taxon>Caudoviricetes</taxon>
        <taxon>Saclayvirus</taxon>
        <taxon>Saclayvirus Aci011</taxon>
    </lineage>
</organism>
<accession>A0A386KM79</accession>
<keyword evidence="1" id="KW-0175">Coiled coil</keyword>